<evidence type="ECO:0000256" key="1">
    <source>
        <dbReference type="SAM" id="MobiDB-lite"/>
    </source>
</evidence>
<evidence type="ECO:0000313" key="2">
    <source>
        <dbReference type="EMBL" id="MED6217212.1"/>
    </source>
</evidence>
<accession>A0ABU6Z3L8</accession>
<proteinExistence type="predicted"/>
<protein>
    <submittedName>
        <fullName evidence="2">Uncharacterized protein</fullName>
    </submittedName>
</protein>
<comment type="caution">
    <text evidence="2">The sequence shown here is derived from an EMBL/GenBank/DDBJ whole genome shotgun (WGS) entry which is preliminary data.</text>
</comment>
<sequence length="123" mass="13987">MSRDGTLAADTLGRQLWLDKGFRASDAQAPLWQIIGVIMLLGVSENDKEKEGIDCDHSPQQPRPVYSRLYERRKEKVGVSTGLVFKVSFKSFISLPSLSTLRDKERNTSYTVRHPPLRSIRKL</sequence>
<feature type="region of interest" description="Disordered" evidence="1">
    <location>
        <begin position="104"/>
        <end position="123"/>
    </location>
</feature>
<reference evidence="2 3" key="1">
    <citation type="journal article" date="2023" name="Plants (Basel)">
        <title>Bridging the Gap: Combining Genomics and Transcriptomics Approaches to Understand Stylosanthes scabra, an Orphan Legume from the Brazilian Caatinga.</title>
        <authorList>
            <person name="Ferreira-Neto J.R.C."/>
            <person name="da Silva M.D."/>
            <person name="Binneck E."/>
            <person name="de Melo N.F."/>
            <person name="da Silva R.H."/>
            <person name="de Melo A.L.T.M."/>
            <person name="Pandolfi V."/>
            <person name="Bustamante F.O."/>
            <person name="Brasileiro-Vidal A.C."/>
            <person name="Benko-Iseppon A.M."/>
        </authorList>
    </citation>
    <scope>NUCLEOTIDE SEQUENCE [LARGE SCALE GENOMIC DNA]</scope>
    <source>
        <tissue evidence="2">Leaves</tissue>
    </source>
</reference>
<name>A0ABU6Z3L8_9FABA</name>
<evidence type="ECO:0000313" key="3">
    <source>
        <dbReference type="Proteomes" id="UP001341840"/>
    </source>
</evidence>
<gene>
    <name evidence="2" type="ORF">PIB30_015546</name>
</gene>
<organism evidence="2 3">
    <name type="scientific">Stylosanthes scabra</name>
    <dbReference type="NCBI Taxonomy" id="79078"/>
    <lineage>
        <taxon>Eukaryota</taxon>
        <taxon>Viridiplantae</taxon>
        <taxon>Streptophyta</taxon>
        <taxon>Embryophyta</taxon>
        <taxon>Tracheophyta</taxon>
        <taxon>Spermatophyta</taxon>
        <taxon>Magnoliopsida</taxon>
        <taxon>eudicotyledons</taxon>
        <taxon>Gunneridae</taxon>
        <taxon>Pentapetalae</taxon>
        <taxon>rosids</taxon>
        <taxon>fabids</taxon>
        <taxon>Fabales</taxon>
        <taxon>Fabaceae</taxon>
        <taxon>Papilionoideae</taxon>
        <taxon>50 kb inversion clade</taxon>
        <taxon>dalbergioids sensu lato</taxon>
        <taxon>Dalbergieae</taxon>
        <taxon>Pterocarpus clade</taxon>
        <taxon>Stylosanthes</taxon>
    </lineage>
</organism>
<dbReference type="EMBL" id="JASCZI010271903">
    <property type="protein sequence ID" value="MED6217212.1"/>
    <property type="molecule type" value="Genomic_DNA"/>
</dbReference>
<dbReference type="Proteomes" id="UP001341840">
    <property type="component" value="Unassembled WGS sequence"/>
</dbReference>
<keyword evidence="3" id="KW-1185">Reference proteome</keyword>